<dbReference type="Pfam" id="PF00725">
    <property type="entry name" value="3HCDH"/>
    <property type="match status" value="1"/>
</dbReference>
<keyword evidence="4" id="KW-0442">Lipid degradation</keyword>
<evidence type="ECO:0000256" key="2">
    <source>
        <dbReference type="ARBA" id="ARBA00009463"/>
    </source>
</evidence>
<dbReference type="Gene3D" id="1.10.1040.50">
    <property type="match status" value="1"/>
</dbReference>
<evidence type="ECO:0000313" key="11">
    <source>
        <dbReference type="EMBL" id="PAB61188.1"/>
    </source>
</evidence>
<proteinExistence type="inferred from homology"/>
<dbReference type="PANTHER" id="PTHR48075:SF7">
    <property type="entry name" value="3-HYDROXYACYL-COA DEHYDROGENASE-RELATED"/>
    <property type="match status" value="1"/>
</dbReference>
<dbReference type="InterPro" id="IPR006176">
    <property type="entry name" value="3-OHacyl-CoA_DH_NAD-bd"/>
</dbReference>
<name>A0A267MQK9_9FIRM</name>
<evidence type="ECO:0000259" key="9">
    <source>
        <dbReference type="Pfam" id="PF00725"/>
    </source>
</evidence>
<feature type="domain" description="3-hydroxyacyl-CoA dehydrogenase C-terminal" evidence="9">
    <location>
        <begin position="207"/>
        <end position="307"/>
    </location>
</feature>
<organism evidence="11 12">
    <name type="scientific">Anaeromicrobium sediminis</name>
    <dbReference type="NCBI Taxonomy" id="1478221"/>
    <lineage>
        <taxon>Bacteria</taxon>
        <taxon>Bacillati</taxon>
        <taxon>Bacillota</taxon>
        <taxon>Clostridia</taxon>
        <taxon>Peptostreptococcales</taxon>
        <taxon>Thermotaleaceae</taxon>
        <taxon>Anaeromicrobium</taxon>
    </lineage>
</organism>
<dbReference type="UniPathway" id="UPA00659"/>
<feature type="domain" description="3-hydroxyacyl-CoA dehydrogenase NAD binding" evidence="10">
    <location>
        <begin position="7"/>
        <end position="205"/>
    </location>
</feature>
<dbReference type="Proteomes" id="UP000216024">
    <property type="component" value="Unassembled WGS sequence"/>
</dbReference>
<accession>A0A267MQK9</accession>
<dbReference type="SUPFAM" id="SSF51735">
    <property type="entry name" value="NAD(P)-binding Rossmann-fold domains"/>
    <property type="match status" value="1"/>
</dbReference>
<dbReference type="OrthoDB" id="9771883at2"/>
<keyword evidence="12" id="KW-1185">Reference proteome</keyword>
<dbReference type="InterPro" id="IPR006108">
    <property type="entry name" value="3HC_DH_C"/>
</dbReference>
<evidence type="ECO:0000256" key="6">
    <source>
        <dbReference type="ARBA" id="ARBA00023027"/>
    </source>
</evidence>
<dbReference type="RefSeq" id="WP_095130358.1">
    <property type="nucleotide sequence ID" value="NZ_NIBG01000001.1"/>
</dbReference>
<dbReference type="GO" id="GO:0003857">
    <property type="term" value="F:(3S)-3-hydroxyacyl-CoA dehydrogenase (NAD+) activity"/>
    <property type="evidence" value="ECO:0007669"/>
    <property type="project" value="UniProtKB-EC"/>
</dbReference>
<evidence type="ECO:0000259" key="10">
    <source>
        <dbReference type="Pfam" id="PF02737"/>
    </source>
</evidence>
<dbReference type="InterPro" id="IPR008927">
    <property type="entry name" value="6-PGluconate_DH-like_C_sf"/>
</dbReference>
<dbReference type="Gene3D" id="3.90.226.10">
    <property type="entry name" value="2-enoyl-CoA Hydratase, Chain A, domain 1"/>
    <property type="match status" value="1"/>
</dbReference>
<dbReference type="CDD" id="cd06558">
    <property type="entry name" value="crotonase-like"/>
    <property type="match status" value="1"/>
</dbReference>
<evidence type="ECO:0000256" key="7">
    <source>
        <dbReference type="ARBA" id="ARBA00023098"/>
    </source>
</evidence>
<comment type="caution">
    <text evidence="11">The sequence shown here is derived from an EMBL/GenBank/DDBJ whole genome shotgun (WGS) entry which is preliminary data.</text>
</comment>
<dbReference type="GO" id="GO:0006635">
    <property type="term" value="P:fatty acid beta-oxidation"/>
    <property type="evidence" value="ECO:0007669"/>
    <property type="project" value="UniProtKB-UniPathway"/>
</dbReference>
<comment type="catalytic activity">
    <reaction evidence="8">
        <text>a (3S)-3-hydroxyacyl-CoA + NAD(+) = a 3-oxoacyl-CoA + NADH + H(+)</text>
        <dbReference type="Rhea" id="RHEA:22432"/>
        <dbReference type="ChEBI" id="CHEBI:15378"/>
        <dbReference type="ChEBI" id="CHEBI:57318"/>
        <dbReference type="ChEBI" id="CHEBI:57540"/>
        <dbReference type="ChEBI" id="CHEBI:57945"/>
        <dbReference type="ChEBI" id="CHEBI:90726"/>
        <dbReference type="EC" id="1.1.1.35"/>
    </reaction>
</comment>
<keyword evidence="7" id="KW-0443">Lipid metabolism</keyword>
<keyword evidence="5" id="KW-0560">Oxidoreductase</keyword>
<evidence type="ECO:0000256" key="5">
    <source>
        <dbReference type="ARBA" id="ARBA00023002"/>
    </source>
</evidence>
<dbReference type="Gene3D" id="3.40.50.720">
    <property type="entry name" value="NAD(P)-binding Rossmann-like Domain"/>
    <property type="match status" value="1"/>
</dbReference>
<dbReference type="PANTHER" id="PTHR48075">
    <property type="entry name" value="3-HYDROXYACYL-COA DEHYDROGENASE FAMILY PROTEIN"/>
    <property type="match status" value="1"/>
</dbReference>
<comment type="pathway">
    <text evidence="1">Lipid metabolism; fatty acid beta-oxidation.</text>
</comment>
<reference evidence="11 12" key="1">
    <citation type="submission" date="2017-06" db="EMBL/GenBank/DDBJ databases">
        <title>Draft genome sequence of anaerobic fermentative bacterium Anaeromicrobium sediminis DY2726D isolated from West Pacific Ocean sediments.</title>
        <authorList>
            <person name="Zeng X."/>
        </authorList>
    </citation>
    <scope>NUCLEOTIDE SEQUENCE [LARGE SCALE GENOMIC DNA]</scope>
    <source>
        <strain evidence="11 12">DY2726D</strain>
    </source>
</reference>
<dbReference type="Pfam" id="PF02737">
    <property type="entry name" value="3HCDH_N"/>
    <property type="match status" value="1"/>
</dbReference>
<dbReference type="Pfam" id="PF00378">
    <property type="entry name" value="ECH_1"/>
    <property type="match status" value="1"/>
</dbReference>
<keyword evidence="6" id="KW-0520">NAD</keyword>
<dbReference type="AlphaFoldDB" id="A0A267MQK9"/>
<evidence type="ECO:0000313" key="12">
    <source>
        <dbReference type="Proteomes" id="UP000216024"/>
    </source>
</evidence>
<gene>
    <name evidence="11" type="ORF">CCE28_01815</name>
</gene>
<evidence type="ECO:0000256" key="3">
    <source>
        <dbReference type="ARBA" id="ARBA00022832"/>
    </source>
</evidence>
<dbReference type="GO" id="GO:0070403">
    <property type="term" value="F:NAD+ binding"/>
    <property type="evidence" value="ECO:0007669"/>
    <property type="project" value="InterPro"/>
</dbReference>
<dbReference type="SUPFAM" id="SSF48179">
    <property type="entry name" value="6-phosphogluconate dehydrogenase C-terminal domain-like"/>
    <property type="match status" value="2"/>
</dbReference>
<comment type="similarity">
    <text evidence="2">Belongs to the 3-hydroxyacyl-CoA dehydrogenase family.</text>
</comment>
<dbReference type="InterPro" id="IPR001753">
    <property type="entry name" value="Enoyl-CoA_hydra/iso"/>
</dbReference>
<sequence>MNYNINKVAVLGSGVMGAGIAAHIASAGIPVCLLDVVPRELTEKEKAKGLSLENPQVRNRIAQAGKDRVTNPRNKAIYHKDMGNMIQVGNFTDNMHMLRDCDWIIEVIVENLEIKKNFMKQISEYTKAGAIVSSNTSGVSINEIVKDLPVAFKQHFMGTHFFNPPRYMKLFELIPGNNTSKEVVDFMKEFGTKRLGKGVVMAKDTPGFVANRIGSHALVTAVKLTEKYGYDLTKADQLTGAIVGRPKSATFRTLDMVGIDIYAHVANNTINAIDDAGEKEALTSPAFVQTLINNGQLGDKTKQGFYKKVKTEKGKQTLMWDYKNEEYIELPKVKVEAVEEVKKTANPLETLVYGEAEESKFAWEIIKSTLLYSANNVPTIADDYKEIDNGMMWGYNWELGPFAIWDAIGFEKSVKKMKEEGETIPQWIEERLAAGNTKFYDEASIETPYITLSSAKNKVVKENEGAALVDLGDGVLCLNFKTKGNSITDDVIEMMLMAVEEVEKNYKGLVIGNQSKNFSVGANLAVVGKLAADKNFEAIGKMVEGLQKANMALKYCKKPVVAAPYGMTLGGGFEIAMHAHKVAAHAETYMGLVEIGVGLIPAGGGTKELLMRTMEGLDKAPTGEVITNLRKAWENIVMAKVSSSAHDGMKKRFIREADQVVMSKDYLIDEGKRTVLYLAERGFRPLEKKPVCVLGTTGRAAIQFNLDFLSRGGFITEYHAHIANKVAYVLTGGDVANGALVTEEQILQLEKEAFVSLCKEEKTLQRIEHMLKTGKALRN</sequence>
<dbReference type="InterPro" id="IPR029045">
    <property type="entry name" value="ClpP/crotonase-like_dom_sf"/>
</dbReference>
<protein>
    <submittedName>
        <fullName evidence="11">Uncharacterized protein</fullName>
    </submittedName>
</protein>
<evidence type="ECO:0000256" key="1">
    <source>
        <dbReference type="ARBA" id="ARBA00005005"/>
    </source>
</evidence>
<evidence type="ECO:0000256" key="4">
    <source>
        <dbReference type="ARBA" id="ARBA00022963"/>
    </source>
</evidence>
<dbReference type="InterPro" id="IPR036291">
    <property type="entry name" value="NAD(P)-bd_dom_sf"/>
</dbReference>
<dbReference type="EMBL" id="NIBG01000001">
    <property type="protein sequence ID" value="PAB61188.1"/>
    <property type="molecule type" value="Genomic_DNA"/>
</dbReference>
<dbReference type="SUPFAM" id="SSF52096">
    <property type="entry name" value="ClpP/crotonase"/>
    <property type="match status" value="1"/>
</dbReference>
<evidence type="ECO:0000256" key="8">
    <source>
        <dbReference type="ARBA" id="ARBA00049556"/>
    </source>
</evidence>
<keyword evidence="3" id="KW-0276">Fatty acid metabolism</keyword>